<dbReference type="EMBL" id="CAGKOT010000030">
    <property type="protein sequence ID" value="CAB5371953.1"/>
    <property type="molecule type" value="Genomic_DNA"/>
</dbReference>
<accession>A0A915ZF01</accession>
<dbReference type="Proteomes" id="UP000684084">
    <property type="component" value="Unassembled WGS sequence"/>
</dbReference>
<sequence>MTNNNINNNNNEDKNNTSIIIDSISFESDIVNYDSSSFKFNITTSPSLIVNNILSFNNFVTKFFKELMQELYVTLLNIEFEDGDYTTDDKFNIFIDTFLLEYDLDPKNVLEIMISNSQNILCFSSLIGFFYQHGIGCEVNEIKASNIFSNTIKNNHKEILSQFSFDQKNKPISFSNDDIKELNGIIAQYFYSLLLYKNVIFHRIDNYKLHIKNAEKGDDVSQYYIVAKCYRDGIGTDKNLKEATTWIKKYELSKPYFKPYITLYKFLDGADIDVSSIASHTRM</sequence>
<evidence type="ECO:0000313" key="1">
    <source>
        <dbReference type="EMBL" id="CAB5371953.1"/>
    </source>
</evidence>
<organism evidence="1 2">
    <name type="scientific">Rhizophagus irregularis</name>
    <dbReference type="NCBI Taxonomy" id="588596"/>
    <lineage>
        <taxon>Eukaryota</taxon>
        <taxon>Fungi</taxon>
        <taxon>Fungi incertae sedis</taxon>
        <taxon>Mucoromycota</taxon>
        <taxon>Glomeromycotina</taxon>
        <taxon>Glomeromycetes</taxon>
        <taxon>Glomerales</taxon>
        <taxon>Glomeraceae</taxon>
        <taxon>Rhizophagus</taxon>
    </lineage>
</organism>
<proteinExistence type="predicted"/>
<comment type="caution">
    <text evidence="1">The sequence shown here is derived from an EMBL/GenBank/DDBJ whole genome shotgun (WGS) entry which is preliminary data.</text>
</comment>
<name>A0A915ZF01_9GLOM</name>
<dbReference type="OrthoDB" id="2384430at2759"/>
<protein>
    <submittedName>
        <fullName evidence="1">Uncharacterized protein</fullName>
    </submittedName>
</protein>
<gene>
    <name evidence="1" type="ORF">CHRIB12_LOCUS13293</name>
</gene>
<evidence type="ECO:0000313" key="2">
    <source>
        <dbReference type="Proteomes" id="UP000684084"/>
    </source>
</evidence>
<reference evidence="1" key="1">
    <citation type="submission" date="2020-05" db="EMBL/GenBank/DDBJ databases">
        <authorList>
            <person name="Rincon C."/>
            <person name="Sanders R I."/>
            <person name="Robbins C."/>
            <person name="Chaturvedi A."/>
        </authorList>
    </citation>
    <scope>NUCLEOTIDE SEQUENCE</scope>
    <source>
        <strain evidence="1">CHB12</strain>
    </source>
</reference>
<dbReference type="AlphaFoldDB" id="A0A915ZF01"/>
<dbReference type="VEuPathDB" id="FungiDB:RhiirFUN_006585"/>